<accession>A0ABZ0MRM4</accession>
<proteinExistence type="predicted"/>
<evidence type="ECO:0000313" key="2">
    <source>
        <dbReference type="Proteomes" id="UP001302368"/>
    </source>
</evidence>
<protein>
    <submittedName>
        <fullName evidence="1">Uncharacterized protein</fullName>
    </submittedName>
</protein>
<dbReference type="EMBL" id="CP137744">
    <property type="protein sequence ID" value="WOZ77526.1"/>
    <property type="molecule type" value="Genomic_DNA"/>
</dbReference>
<reference evidence="1 2" key="1">
    <citation type="submission" date="2023-10" db="EMBL/GenBank/DDBJ databases">
        <title>Genome sequencing of the isolated polysaccharide-producing bacterium Kosakonia sacchari KS2022.</title>
        <authorList>
            <person name="Yi X."/>
        </authorList>
    </citation>
    <scope>NUCLEOTIDE SEQUENCE [LARGE SCALE GENOMIC DNA]</scope>
    <source>
        <strain evidence="1 2">KS2022</strain>
    </source>
</reference>
<name>A0ABZ0MRM4_9ENTR</name>
<evidence type="ECO:0000313" key="1">
    <source>
        <dbReference type="EMBL" id="WOZ77526.1"/>
    </source>
</evidence>
<organism evidence="1 2">
    <name type="scientific">Kosakonia sacchari</name>
    <dbReference type="NCBI Taxonomy" id="1158459"/>
    <lineage>
        <taxon>Bacteria</taxon>
        <taxon>Pseudomonadati</taxon>
        <taxon>Pseudomonadota</taxon>
        <taxon>Gammaproteobacteria</taxon>
        <taxon>Enterobacterales</taxon>
        <taxon>Enterobacteriaceae</taxon>
        <taxon>Kosakonia</taxon>
    </lineage>
</organism>
<dbReference type="RefSeq" id="WP_305734633.1">
    <property type="nucleotide sequence ID" value="NZ_CP137744.1"/>
</dbReference>
<gene>
    <name evidence="1" type="ORF">Q8Y70_00180</name>
</gene>
<keyword evidence="2" id="KW-1185">Reference proteome</keyword>
<sequence>MDIVQPPPPLPFRIALVVKSESPYIVTDQGLRVFINDEINGIKLLAINEEKLIFQGETRFEVPW</sequence>
<dbReference type="Proteomes" id="UP001302368">
    <property type="component" value="Chromosome"/>
</dbReference>